<name>A0A8J3HT30_9CHLR</name>
<organism evidence="4 5">
    <name type="scientific">Ktedonospora formicarum</name>
    <dbReference type="NCBI Taxonomy" id="2778364"/>
    <lineage>
        <taxon>Bacteria</taxon>
        <taxon>Bacillati</taxon>
        <taxon>Chloroflexota</taxon>
        <taxon>Ktedonobacteria</taxon>
        <taxon>Ktedonobacterales</taxon>
        <taxon>Ktedonobacteraceae</taxon>
        <taxon>Ktedonospora</taxon>
    </lineage>
</organism>
<dbReference type="AlphaFoldDB" id="A0A8J3HT30"/>
<dbReference type="Pfam" id="PF15902">
    <property type="entry name" value="Sortilin-Vps10"/>
    <property type="match status" value="1"/>
</dbReference>
<dbReference type="Gene3D" id="2.130.10.10">
    <property type="entry name" value="YVTN repeat-like/Quinoprotein amine dehydrogenase"/>
    <property type="match status" value="2"/>
</dbReference>
<evidence type="ECO:0000256" key="2">
    <source>
        <dbReference type="SAM" id="Phobius"/>
    </source>
</evidence>
<dbReference type="PANTHER" id="PTHR43739">
    <property type="entry name" value="XYLOGLUCANASE (EUROFUNG)"/>
    <property type="match status" value="1"/>
</dbReference>
<evidence type="ECO:0000256" key="1">
    <source>
        <dbReference type="ARBA" id="ARBA00022737"/>
    </source>
</evidence>
<dbReference type="EMBL" id="BNJF01000001">
    <property type="protein sequence ID" value="GHO42756.1"/>
    <property type="molecule type" value="Genomic_DNA"/>
</dbReference>
<protein>
    <recommendedName>
        <fullName evidence="3">Sortilin N-terminal domain-containing protein</fullName>
    </recommendedName>
</protein>
<evidence type="ECO:0000313" key="5">
    <source>
        <dbReference type="Proteomes" id="UP000612362"/>
    </source>
</evidence>
<keyword evidence="5" id="KW-1185">Reference proteome</keyword>
<dbReference type="InterPro" id="IPR052025">
    <property type="entry name" value="Xyloglucanase_GH74"/>
</dbReference>
<keyword evidence="2" id="KW-1133">Transmembrane helix</keyword>
<dbReference type="InterPro" id="IPR015943">
    <property type="entry name" value="WD40/YVTN_repeat-like_dom_sf"/>
</dbReference>
<feature type="domain" description="Sortilin N-terminal" evidence="3">
    <location>
        <begin position="66"/>
        <end position="169"/>
    </location>
</feature>
<proteinExistence type="predicted"/>
<dbReference type="InterPro" id="IPR031778">
    <property type="entry name" value="Sortilin_N"/>
</dbReference>
<dbReference type="Proteomes" id="UP000612362">
    <property type="component" value="Unassembled WGS sequence"/>
</dbReference>
<dbReference type="PANTHER" id="PTHR43739:SF5">
    <property type="entry name" value="EXO-ALPHA-SIALIDASE"/>
    <property type="match status" value="1"/>
</dbReference>
<reference evidence="4" key="1">
    <citation type="submission" date="2020-10" db="EMBL/GenBank/DDBJ databases">
        <title>Taxonomic study of unclassified bacteria belonging to the class Ktedonobacteria.</title>
        <authorList>
            <person name="Yabe S."/>
            <person name="Wang C.M."/>
            <person name="Zheng Y."/>
            <person name="Sakai Y."/>
            <person name="Cavaletti L."/>
            <person name="Monciardini P."/>
            <person name="Donadio S."/>
        </authorList>
    </citation>
    <scope>NUCLEOTIDE SEQUENCE</scope>
    <source>
        <strain evidence="4">SOSP1-1</strain>
    </source>
</reference>
<dbReference type="GO" id="GO:0010411">
    <property type="term" value="P:xyloglucan metabolic process"/>
    <property type="evidence" value="ECO:0007669"/>
    <property type="project" value="TreeGrafter"/>
</dbReference>
<keyword evidence="2" id="KW-0472">Membrane</keyword>
<comment type="caution">
    <text evidence="4">The sequence shown here is derived from an EMBL/GenBank/DDBJ whole genome shotgun (WGS) entry which is preliminary data.</text>
</comment>
<sequence>MRALAAQPDDPNQLYAGDQQGQIWNSSDGGSHWQARGAKLASGSAIQSLAFDVAGKNLYAATAQGLFSSSDYGRNWQNLTGQATSLPQTSYTALAFDDVRSQHIFVGTATQGVYVSGDNGKTWKRVGSDLPPSIQIKQLAYDLTSRQLWAATSAGVYRSDNQGESWINLTSSLPGDLQTNVVMPAPVGGGKPGLIYLGTNKGTFQSVDNGAHWEQGRSPIPGLQISSILVDFRQQQTSVPIYIGTNIGPLRSDDEGQTWRSIASGWPKGLPAYTMALGGKEYATLFVASRDAVYQYPGTNGGFGVDRLLPILSAVVLFGLLYWFLQRKQKRRGAPDKER</sequence>
<feature type="transmembrane region" description="Helical" evidence="2">
    <location>
        <begin position="308"/>
        <end position="325"/>
    </location>
</feature>
<dbReference type="SUPFAM" id="SSF110296">
    <property type="entry name" value="Oligoxyloglucan reducing end-specific cellobiohydrolase"/>
    <property type="match status" value="1"/>
</dbReference>
<evidence type="ECO:0000313" key="4">
    <source>
        <dbReference type="EMBL" id="GHO42756.1"/>
    </source>
</evidence>
<keyword evidence="2" id="KW-0812">Transmembrane</keyword>
<gene>
    <name evidence="4" type="ORF">KSX_09190</name>
</gene>
<evidence type="ECO:0000259" key="3">
    <source>
        <dbReference type="Pfam" id="PF15902"/>
    </source>
</evidence>
<keyword evidence="1" id="KW-0677">Repeat</keyword>
<accession>A0A8J3HT30</accession>